<sequence>MSRPCDTHLATAYHVLRYLKSSPGAGIFFSTDSDLKLCSYSDSDWASCVDTHHSVTGFAIFLGSSLISWKAKKQATVSKSSSEAEYRALSSTTCELQWLIYLLNDFHISHLDLALLYCDNQFAIQIDANPSFHERTKHIELDCHLVREKV</sequence>
<evidence type="ECO:0000313" key="2">
    <source>
        <dbReference type="Proteomes" id="UP001293593"/>
    </source>
</evidence>
<proteinExistence type="predicted"/>
<comment type="caution">
    <text evidence="1">The sequence shown here is derived from an EMBL/GenBank/DDBJ whole genome shotgun (WGS) entry which is preliminary data.</text>
</comment>
<gene>
    <name evidence="1" type="ORF">QN277_016672</name>
</gene>
<dbReference type="PANTHER" id="PTHR11439">
    <property type="entry name" value="GAG-POL-RELATED RETROTRANSPOSON"/>
    <property type="match status" value="1"/>
</dbReference>
<dbReference type="EMBL" id="JAWXYG010000003">
    <property type="protein sequence ID" value="KAK4278894.1"/>
    <property type="molecule type" value="Genomic_DNA"/>
</dbReference>
<dbReference type="Proteomes" id="UP001293593">
    <property type="component" value="Unassembled WGS sequence"/>
</dbReference>
<protein>
    <recommendedName>
        <fullName evidence="3">Copia protein</fullName>
    </recommendedName>
</protein>
<name>A0AAE1MXD1_9FABA</name>
<evidence type="ECO:0008006" key="3">
    <source>
        <dbReference type="Google" id="ProtNLM"/>
    </source>
</evidence>
<reference evidence="1" key="1">
    <citation type="submission" date="2023-10" db="EMBL/GenBank/DDBJ databases">
        <title>Chromosome-level genome of the transformable northern wattle, Acacia crassicarpa.</title>
        <authorList>
            <person name="Massaro I."/>
            <person name="Sinha N.R."/>
            <person name="Poethig S."/>
            <person name="Leichty A.R."/>
        </authorList>
    </citation>
    <scope>NUCLEOTIDE SEQUENCE</scope>
    <source>
        <strain evidence="1">Acra3RX</strain>
        <tissue evidence="1">Leaf</tissue>
    </source>
</reference>
<dbReference type="InterPro" id="IPR043502">
    <property type="entry name" value="DNA/RNA_pol_sf"/>
</dbReference>
<keyword evidence="2" id="KW-1185">Reference proteome</keyword>
<dbReference type="SUPFAM" id="SSF56672">
    <property type="entry name" value="DNA/RNA polymerases"/>
    <property type="match status" value="1"/>
</dbReference>
<evidence type="ECO:0000313" key="1">
    <source>
        <dbReference type="EMBL" id="KAK4278894.1"/>
    </source>
</evidence>
<dbReference type="CDD" id="cd09272">
    <property type="entry name" value="RNase_HI_RT_Ty1"/>
    <property type="match status" value="1"/>
</dbReference>
<organism evidence="1 2">
    <name type="scientific">Acacia crassicarpa</name>
    <name type="common">northern wattle</name>
    <dbReference type="NCBI Taxonomy" id="499986"/>
    <lineage>
        <taxon>Eukaryota</taxon>
        <taxon>Viridiplantae</taxon>
        <taxon>Streptophyta</taxon>
        <taxon>Embryophyta</taxon>
        <taxon>Tracheophyta</taxon>
        <taxon>Spermatophyta</taxon>
        <taxon>Magnoliopsida</taxon>
        <taxon>eudicotyledons</taxon>
        <taxon>Gunneridae</taxon>
        <taxon>Pentapetalae</taxon>
        <taxon>rosids</taxon>
        <taxon>fabids</taxon>
        <taxon>Fabales</taxon>
        <taxon>Fabaceae</taxon>
        <taxon>Caesalpinioideae</taxon>
        <taxon>mimosoid clade</taxon>
        <taxon>Acacieae</taxon>
        <taxon>Acacia</taxon>
    </lineage>
</organism>
<accession>A0AAE1MXD1</accession>
<dbReference type="PANTHER" id="PTHR11439:SF498">
    <property type="entry name" value="DNAK FAMILY PROTEIN"/>
    <property type="match status" value="1"/>
</dbReference>
<dbReference type="AlphaFoldDB" id="A0AAE1MXD1"/>